<dbReference type="AlphaFoldDB" id="A0A2V0P488"/>
<feature type="region of interest" description="Disordered" evidence="1">
    <location>
        <begin position="155"/>
        <end position="180"/>
    </location>
</feature>
<dbReference type="OrthoDB" id="1906229at2759"/>
<name>A0A2V0P488_9CHLO</name>
<evidence type="ECO:0000313" key="3">
    <source>
        <dbReference type="Proteomes" id="UP000247498"/>
    </source>
</evidence>
<dbReference type="EMBL" id="BDRX01000054">
    <property type="protein sequence ID" value="GBF94691.1"/>
    <property type="molecule type" value="Genomic_DNA"/>
</dbReference>
<proteinExistence type="predicted"/>
<keyword evidence="3" id="KW-1185">Reference proteome</keyword>
<feature type="compositionally biased region" description="Gly residues" evidence="1">
    <location>
        <begin position="27"/>
        <end position="44"/>
    </location>
</feature>
<accession>A0A2V0P488</accession>
<protein>
    <submittedName>
        <fullName evidence="2">Uncharacterized protein</fullName>
    </submittedName>
</protein>
<sequence length="197" mass="20833">MSNARKKILDALEGLSDDGDDSDASGSGSGDGGGGGGGGDGDGAGSDADADAAPGPSKKPKTLTLDDLEAQGFTTGPSVLYMKPPAEEPQSWNWGDGRAQKAAEPEEETQEERERTREAATTGAEQGALLAMRAAAHSAKLRDEAKEERARLAAEKQLTWNQKEKRKRATGQATKGKNYVEEEKRLARNFGMYSGFD</sequence>
<feature type="region of interest" description="Disordered" evidence="1">
    <location>
        <begin position="1"/>
        <end position="125"/>
    </location>
</feature>
<comment type="caution">
    <text evidence="2">The sequence shown here is derived from an EMBL/GenBank/DDBJ whole genome shotgun (WGS) entry which is preliminary data.</text>
</comment>
<gene>
    <name evidence="2" type="ORF">Rsub_07427</name>
</gene>
<dbReference type="FunCoup" id="A0A2V0P488">
    <property type="interactions" value="167"/>
</dbReference>
<organism evidence="2 3">
    <name type="scientific">Raphidocelis subcapitata</name>
    <dbReference type="NCBI Taxonomy" id="307507"/>
    <lineage>
        <taxon>Eukaryota</taxon>
        <taxon>Viridiplantae</taxon>
        <taxon>Chlorophyta</taxon>
        <taxon>core chlorophytes</taxon>
        <taxon>Chlorophyceae</taxon>
        <taxon>CS clade</taxon>
        <taxon>Sphaeropleales</taxon>
        <taxon>Selenastraceae</taxon>
        <taxon>Raphidocelis</taxon>
    </lineage>
</organism>
<dbReference type="PANTHER" id="PTHR31833:SF2">
    <property type="entry name" value="UPF0690 PROTEIN C1ORF52"/>
    <property type="match status" value="1"/>
</dbReference>
<dbReference type="PANTHER" id="PTHR31833">
    <property type="entry name" value="UPF0690 PROTEIN C1ORF52"/>
    <property type="match status" value="1"/>
</dbReference>
<evidence type="ECO:0000256" key="1">
    <source>
        <dbReference type="SAM" id="MobiDB-lite"/>
    </source>
</evidence>
<dbReference type="Proteomes" id="UP000247498">
    <property type="component" value="Unassembled WGS sequence"/>
</dbReference>
<dbReference type="STRING" id="307507.A0A2V0P488"/>
<evidence type="ECO:0000313" key="2">
    <source>
        <dbReference type="EMBL" id="GBF94691.1"/>
    </source>
</evidence>
<dbReference type="InParanoid" id="A0A2V0P488"/>
<reference evidence="2 3" key="1">
    <citation type="journal article" date="2018" name="Sci. Rep.">
        <title>Raphidocelis subcapitata (=Pseudokirchneriella subcapitata) provides an insight into genome evolution and environmental adaptations in the Sphaeropleales.</title>
        <authorList>
            <person name="Suzuki S."/>
            <person name="Yamaguchi H."/>
            <person name="Nakajima N."/>
            <person name="Kawachi M."/>
        </authorList>
    </citation>
    <scope>NUCLEOTIDE SEQUENCE [LARGE SCALE GENOMIC DNA]</scope>
    <source>
        <strain evidence="2 3">NIES-35</strain>
    </source>
</reference>